<evidence type="ECO:0000256" key="1">
    <source>
        <dbReference type="SAM" id="Coils"/>
    </source>
</evidence>
<evidence type="ECO:0008006" key="4">
    <source>
        <dbReference type="Google" id="ProtNLM"/>
    </source>
</evidence>
<dbReference type="Proteomes" id="UP001595901">
    <property type="component" value="Unassembled WGS sequence"/>
</dbReference>
<keyword evidence="1" id="KW-0175">Coiled coil</keyword>
<name>A0ABV8D3P5_9STRE</name>
<proteinExistence type="predicted"/>
<organism evidence="2 3">
    <name type="scientific">Streptococcus dentapri</name>
    <dbReference type="NCBI Taxonomy" id="573564"/>
    <lineage>
        <taxon>Bacteria</taxon>
        <taxon>Bacillati</taxon>
        <taxon>Bacillota</taxon>
        <taxon>Bacilli</taxon>
        <taxon>Lactobacillales</taxon>
        <taxon>Streptococcaceae</taxon>
        <taxon>Streptococcus</taxon>
    </lineage>
</organism>
<keyword evidence="3" id="KW-1185">Reference proteome</keyword>
<dbReference type="EMBL" id="JBHSAC010000082">
    <property type="protein sequence ID" value="MFC3932937.1"/>
    <property type="molecule type" value="Genomic_DNA"/>
</dbReference>
<dbReference type="RefSeq" id="WP_380432698.1">
    <property type="nucleotide sequence ID" value="NZ_JBHSAC010000082.1"/>
</dbReference>
<comment type="caution">
    <text evidence="2">The sequence shown here is derived from an EMBL/GenBank/DDBJ whole genome shotgun (WGS) entry which is preliminary data.</text>
</comment>
<feature type="coiled-coil region" evidence="1">
    <location>
        <begin position="38"/>
        <end position="67"/>
    </location>
</feature>
<evidence type="ECO:0000313" key="3">
    <source>
        <dbReference type="Proteomes" id="UP001595901"/>
    </source>
</evidence>
<gene>
    <name evidence="2" type="ORF">ACFOSE_09275</name>
</gene>
<accession>A0ABV8D3P5</accession>
<evidence type="ECO:0000313" key="2">
    <source>
        <dbReference type="EMBL" id="MFC3932937.1"/>
    </source>
</evidence>
<protein>
    <recommendedName>
        <fullName evidence="4">Lipoprotein</fullName>
    </recommendedName>
</protein>
<sequence>MKKSTKIGMASLATLAILAGIGGTLMVKDDFNSRFEAFVKAKREQQAKEAEKKKQEARMTTKEKQLAYLKEHQQEIVDFVKSQSPKVESVQIDWDETQWDKSGVVVAEPFITVYGGINDLEDSSWSVDIWIDKDGNVDMDSMSQSSQLRIGGEPI</sequence>
<reference evidence="3" key="1">
    <citation type="journal article" date="2019" name="Int. J. Syst. Evol. Microbiol.">
        <title>The Global Catalogue of Microorganisms (GCM) 10K type strain sequencing project: providing services to taxonomists for standard genome sequencing and annotation.</title>
        <authorList>
            <consortium name="The Broad Institute Genomics Platform"/>
            <consortium name="The Broad Institute Genome Sequencing Center for Infectious Disease"/>
            <person name="Wu L."/>
            <person name="Ma J."/>
        </authorList>
    </citation>
    <scope>NUCLEOTIDE SEQUENCE [LARGE SCALE GENOMIC DNA]</scope>
    <source>
        <strain evidence="3">CCUG 58728</strain>
    </source>
</reference>